<keyword evidence="8" id="KW-0677">Repeat</keyword>
<dbReference type="PANTHER" id="PTHR48056:SF73">
    <property type="entry name" value="LRR RECEPTOR-LIKE SERINE_THREONINE-PROTEIN KINASE EFR"/>
    <property type="match status" value="1"/>
</dbReference>
<feature type="compositionally biased region" description="Low complexity" evidence="17">
    <location>
        <begin position="1002"/>
        <end position="1012"/>
    </location>
</feature>
<evidence type="ECO:0000256" key="19">
    <source>
        <dbReference type="SAM" id="SignalP"/>
    </source>
</evidence>
<dbReference type="PROSITE" id="PS50011">
    <property type="entry name" value="PROTEIN_KINASE_DOM"/>
    <property type="match status" value="1"/>
</dbReference>
<evidence type="ECO:0000256" key="16">
    <source>
        <dbReference type="PROSITE-ProRule" id="PRU10141"/>
    </source>
</evidence>
<evidence type="ECO:0000256" key="10">
    <source>
        <dbReference type="ARBA" id="ARBA00022777"/>
    </source>
</evidence>
<feature type="binding site" evidence="16">
    <location>
        <position position="786"/>
    </location>
    <ligand>
        <name>ATP</name>
        <dbReference type="ChEBI" id="CHEBI:30616"/>
    </ligand>
</feature>
<dbReference type="Gene3D" id="1.10.510.10">
    <property type="entry name" value="Transferase(Phosphotransferase) domain 1"/>
    <property type="match status" value="1"/>
</dbReference>
<dbReference type="SMART" id="SM00220">
    <property type="entry name" value="S_TKc"/>
    <property type="match status" value="1"/>
</dbReference>
<dbReference type="Pfam" id="PF08263">
    <property type="entry name" value="LRRNT_2"/>
    <property type="match status" value="1"/>
</dbReference>
<dbReference type="Pfam" id="PF13855">
    <property type="entry name" value="LRR_8"/>
    <property type="match status" value="2"/>
</dbReference>
<keyword evidence="13 18" id="KW-0472">Membrane</keyword>
<keyword evidence="14" id="KW-0675">Receptor</keyword>
<comment type="caution">
    <text evidence="21">The sequence shown here is derived from an EMBL/GenBank/DDBJ whole genome shotgun (WGS) entry which is preliminary data.</text>
</comment>
<dbReference type="InterPro" id="IPR050647">
    <property type="entry name" value="Plant_LRR-RLKs"/>
</dbReference>
<organism evidence="21 22">
    <name type="scientific">Colocasia esculenta</name>
    <name type="common">Wild taro</name>
    <name type="synonym">Arum esculentum</name>
    <dbReference type="NCBI Taxonomy" id="4460"/>
    <lineage>
        <taxon>Eukaryota</taxon>
        <taxon>Viridiplantae</taxon>
        <taxon>Streptophyta</taxon>
        <taxon>Embryophyta</taxon>
        <taxon>Tracheophyta</taxon>
        <taxon>Spermatophyta</taxon>
        <taxon>Magnoliopsida</taxon>
        <taxon>Liliopsida</taxon>
        <taxon>Araceae</taxon>
        <taxon>Aroideae</taxon>
        <taxon>Colocasieae</taxon>
        <taxon>Colocasia</taxon>
    </lineage>
</organism>
<evidence type="ECO:0000256" key="12">
    <source>
        <dbReference type="ARBA" id="ARBA00022989"/>
    </source>
</evidence>
<evidence type="ECO:0000256" key="8">
    <source>
        <dbReference type="ARBA" id="ARBA00022737"/>
    </source>
</evidence>
<dbReference type="PROSITE" id="PS00107">
    <property type="entry name" value="PROTEIN_KINASE_ATP"/>
    <property type="match status" value="1"/>
</dbReference>
<dbReference type="Pfam" id="PF23598">
    <property type="entry name" value="LRR_14"/>
    <property type="match status" value="1"/>
</dbReference>
<evidence type="ECO:0000256" key="4">
    <source>
        <dbReference type="ARBA" id="ARBA00022614"/>
    </source>
</evidence>
<keyword evidence="11 16" id="KW-0067">ATP-binding</keyword>
<dbReference type="FunFam" id="3.80.10.10:FF:000041">
    <property type="entry name" value="LRR receptor-like serine/threonine-protein kinase ERECTA"/>
    <property type="match status" value="3"/>
</dbReference>
<evidence type="ECO:0000256" key="11">
    <source>
        <dbReference type="ARBA" id="ARBA00022840"/>
    </source>
</evidence>
<evidence type="ECO:0000313" key="21">
    <source>
        <dbReference type="EMBL" id="MQL87656.1"/>
    </source>
</evidence>
<dbReference type="SMART" id="SM00369">
    <property type="entry name" value="LRR_TYP"/>
    <property type="match status" value="11"/>
</dbReference>
<dbReference type="GO" id="GO:0005886">
    <property type="term" value="C:plasma membrane"/>
    <property type="evidence" value="ECO:0007669"/>
    <property type="project" value="UniProtKB-SubCell"/>
</dbReference>
<keyword evidence="3" id="KW-0723">Serine/threonine-protein kinase</keyword>
<evidence type="ECO:0000256" key="13">
    <source>
        <dbReference type="ARBA" id="ARBA00023136"/>
    </source>
</evidence>
<dbReference type="Proteomes" id="UP000652761">
    <property type="component" value="Unassembled WGS sequence"/>
</dbReference>
<dbReference type="PANTHER" id="PTHR48056">
    <property type="entry name" value="LRR RECEPTOR-LIKE SERINE/THREONINE-PROTEIN KINASE-RELATED"/>
    <property type="match status" value="1"/>
</dbReference>
<dbReference type="Gene3D" id="3.30.200.20">
    <property type="entry name" value="Phosphorylase Kinase, domain 1"/>
    <property type="match status" value="1"/>
</dbReference>
<dbReference type="GO" id="GO:0005524">
    <property type="term" value="F:ATP binding"/>
    <property type="evidence" value="ECO:0007669"/>
    <property type="project" value="UniProtKB-UniRule"/>
</dbReference>
<evidence type="ECO:0000256" key="9">
    <source>
        <dbReference type="ARBA" id="ARBA00022741"/>
    </source>
</evidence>
<keyword evidence="12 18" id="KW-1133">Transmembrane helix</keyword>
<proteinExistence type="inferred from homology"/>
<feature type="transmembrane region" description="Helical" evidence="18">
    <location>
        <begin position="696"/>
        <end position="721"/>
    </location>
</feature>
<dbReference type="InterPro" id="IPR001611">
    <property type="entry name" value="Leu-rich_rpt"/>
</dbReference>
<dbReference type="InterPro" id="IPR032675">
    <property type="entry name" value="LRR_dom_sf"/>
</dbReference>
<dbReference type="FunFam" id="3.30.200.20:FF:000661">
    <property type="entry name" value="Serine-threonine protein kinase plant-type"/>
    <property type="match status" value="1"/>
</dbReference>
<dbReference type="SUPFAM" id="SSF56112">
    <property type="entry name" value="Protein kinase-like (PK-like)"/>
    <property type="match status" value="1"/>
</dbReference>
<evidence type="ECO:0000256" key="2">
    <source>
        <dbReference type="ARBA" id="ARBA00008684"/>
    </source>
</evidence>
<evidence type="ECO:0000256" key="7">
    <source>
        <dbReference type="ARBA" id="ARBA00022729"/>
    </source>
</evidence>
<dbReference type="CDD" id="cd14066">
    <property type="entry name" value="STKc_IRAK"/>
    <property type="match status" value="1"/>
</dbReference>
<dbReference type="InterPro" id="IPR013210">
    <property type="entry name" value="LRR_N_plant-typ"/>
</dbReference>
<gene>
    <name evidence="21" type="ORF">Taro_020204</name>
</gene>
<keyword evidence="4" id="KW-0433">Leucine-rich repeat</keyword>
<comment type="similarity">
    <text evidence="2">Belongs to the protein kinase superfamily. Ser/Thr protein kinase family.</text>
</comment>
<keyword evidence="15" id="KW-0325">Glycoprotein</keyword>
<dbReference type="Gene3D" id="3.80.10.10">
    <property type="entry name" value="Ribonuclease Inhibitor"/>
    <property type="match status" value="4"/>
</dbReference>
<keyword evidence="7 19" id="KW-0732">Signal</keyword>
<dbReference type="FunFam" id="3.80.10.10:FF:000095">
    <property type="entry name" value="LRR receptor-like serine/threonine-protein kinase GSO1"/>
    <property type="match status" value="1"/>
</dbReference>
<evidence type="ECO:0000256" key="5">
    <source>
        <dbReference type="ARBA" id="ARBA00022679"/>
    </source>
</evidence>
<dbReference type="GO" id="GO:0033612">
    <property type="term" value="F:receptor serine/threonine kinase binding"/>
    <property type="evidence" value="ECO:0007669"/>
    <property type="project" value="TreeGrafter"/>
</dbReference>
<dbReference type="AlphaFoldDB" id="A0A843UY84"/>
<dbReference type="EMBL" id="NMUH01000993">
    <property type="protein sequence ID" value="MQL87656.1"/>
    <property type="molecule type" value="Genomic_DNA"/>
</dbReference>
<dbReference type="OrthoDB" id="676979at2759"/>
<evidence type="ECO:0000259" key="20">
    <source>
        <dbReference type="PROSITE" id="PS50011"/>
    </source>
</evidence>
<dbReference type="Pfam" id="PF00560">
    <property type="entry name" value="LRR_1"/>
    <property type="match status" value="2"/>
</dbReference>
<feature type="signal peptide" evidence="19">
    <location>
        <begin position="1"/>
        <end position="42"/>
    </location>
</feature>
<dbReference type="InterPro" id="IPR000719">
    <property type="entry name" value="Prot_kinase_dom"/>
</dbReference>
<dbReference type="InterPro" id="IPR003591">
    <property type="entry name" value="Leu-rich_rpt_typical-subtyp"/>
</dbReference>
<dbReference type="SUPFAM" id="SSF52058">
    <property type="entry name" value="L domain-like"/>
    <property type="match status" value="2"/>
</dbReference>
<keyword evidence="5" id="KW-0808">Transferase</keyword>
<evidence type="ECO:0000256" key="17">
    <source>
        <dbReference type="SAM" id="MobiDB-lite"/>
    </source>
</evidence>
<dbReference type="PROSITE" id="PS00108">
    <property type="entry name" value="PROTEIN_KINASE_ST"/>
    <property type="match status" value="1"/>
</dbReference>
<dbReference type="Pfam" id="PF07714">
    <property type="entry name" value="PK_Tyr_Ser-Thr"/>
    <property type="match status" value="1"/>
</dbReference>
<evidence type="ECO:0000256" key="18">
    <source>
        <dbReference type="SAM" id="Phobius"/>
    </source>
</evidence>
<dbReference type="InterPro" id="IPR001245">
    <property type="entry name" value="Ser-Thr/Tyr_kinase_cat_dom"/>
</dbReference>
<evidence type="ECO:0000256" key="1">
    <source>
        <dbReference type="ARBA" id="ARBA00004162"/>
    </source>
</evidence>
<feature type="domain" description="Protein kinase" evidence="20">
    <location>
        <begin position="758"/>
        <end position="1012"/>
    </location>
</feature>
<feature type="region of interest" description="Disordered" evidence="17">
    <location>
        <begin position="998"/>
        <end position="1034"/>
    </location>
</feature>
<name>A0A843UY84_COLES</name>
<dbReference type="InterPro" id="IPR008271">
    <property type="entry name" value="Ser/Thr_kinase_AS"/>
</dbReference>
<sequence length="1084" mass="115706">MLFQGHLLNQRPRQRPPPPTTAHAHSCSFPLLFFLLAAAVAAQRTPAVPLSNPTDLAALRAFQSRADPNGALSSLWADPADFCRNWRGVDCSRRRERVTQLYLPHATLGGAIPPHIGNLSFLVSLNLTGNQLTGPLPGAALARLRRLRHLDLSSNSLTGSIPAELGSFLHLQTLDLSDNQLTGALPGALGRLSTLQILRLDGNVGISGEIPPELGSLSQLRELSLISTNFSGEIPPELGDLADLEGLHITETQIGGELPIELGNLAKLKVLNLASNILIGKFPAAVYNMSSLEMLGLEKNALDGPLPSDLGRRLPRSLKQLYINVNNINGAIPSSLSNASMLSILELSYNLLEGSIPPELGALQELTHLTVANNSLSGPLDFLGALTNCRKLQQLNLMENYFTGSLPASAIANFTNTDLFRFVGQGNLLTGSIPASFGNLTNMQTLVLSYNMLSGAIPPGLVALPNLQRLYLEVNQLEGSIPPEIGSARQMGLLFLQVNNLSGPIPDSIGNLTTLQQLDIGQNKLESTLPPGLWRLTGLFALNLAQNRLEGNLSDALTGLANLTSLGLSSNRFSGGIPSSIGSLRMLQELRLANNDLSGPLPDSLGTLAVLGTLDVSSNSLSGGIPSSFTQLDSLERLNLSFNKLAGQVPKDGVFGKASPGITNASFAGNLALCGAPWFGLPACKDASGKGGRHKYIVIASVAAALVFLAFVLLVFFVLALRKKKNKKRNSPDPLSKEDMAGHPLISRHELAIATDGFSEANLIGAGSFGKVYRGRLADGTLVAVKVLDLQMGEAAWRSFEVECAVMRTVRHRNLVGIVTTCSNLDFRALVLPLMPNGSLEKWIHPDDADGPRLSLQQRVGVATDVATALEYLHHGCSEPIVHCDLKPGNVLLDGQMIAHIGDFGIAKVLIENSRSATRTSAPGTFGYMAPEYGSGGRVTTKGDVYAYGILLLEIFTGKRPTEAMFSGDVNLRSWVASAFPDGVEDLVEDCLLQDQTEEPSIRSSSSSSAIINRNGDNSIRSPNAARKSAGEERVDKKQRRLRCLVAVLELGLTCSSESLKDRLDMVEVVAKLKKIGGELLSSS</sequence>
<evidence type="ECO:0000256" key="15">
    <source>
        <dbReference type="ARBA" id="ARBA00023180"/>
    </source>
</evidence>
<evidence type="ECO:0000313" key="22">
    <source>
        <dbReference type="Proteomes" id="UP000652761"/>
    </source>
</evidence>
<evidence type="ECO:0000256" key="6">
    <source>
        <dbReference type="ARBA" id="ARBA00022692"/>
    </source>
</evidence>
<accession>A0A843UY84</accession>
<feature type="chain" id="PRO_5032566386" description="Protein kinase domain-containing protein" evidence="19">
    <location>
        <begin position="43"/>
        <end position="1084"/>
    </location>
</feature>
<dbReference type="InterPro" id="IPR017441">
    <property type="entry name" value="Protein_kinase_ATP_BS"/>
</dbReference>
<keyword evidence="10" id="KW-0418">Kinase</keyword>
<dbReference type="PRINTS" id="PR00019">
    <property type="entry name" value="LEURICHRPT"/>
</dbReference>
<evidence type="ECO:0000256" key="14">
    <source>
        <dbReference type="ARBA" id="ARBA00023170"/>
    </source>
</evidence>
<feature type="region of interest" description="Disordered" evidence="17">
    <location>
        <begin position="1"/>
        <end position="23"/>
    </location>
</feature>
<dbReference type="InterPro" id="IPR011009">
    <property type="entry name" value="Kinase-like_dom_sf"/>
</dbReference>
<reference evidence="21" key="1">
    <citation type="submission" date="2017-07" db="EMBL/GenBank/DDBJ databases">
        <title>Taro Niue Genome Assembly and Annotation.</title>
        <authorList>
            <person name="Atibalentja N."/>
            <person name="Keating K."/>
            <person name="Fields C.J."/>
        </authorList>
    </citation>
    <scope>NUCLEOTIDE SEQUENCE</scope>
    <source>
        <strain evidence="21">Niue_2</strain>
        <tissue evidence="21">Leaf</tissue>
    </source>
</reference>
<keyword evidence="9 16" id="KW-0547">Nucleotide-binding</keyword>
<comment type="subcellular location">
    <subcellularLocation>
        <location evidence="1">Cell membrane</location>
        <topology evidence="1">Single-pass membrane protein</topology>
    </subcellularLocation>
</comment>
<evidence type="ECO:0000256" key="3">
    <source>
        <dbReference type="ARBA" id="ARBA00022527"/>
    </source>
</evidence>
<keyword evidence="22" id="KW-1185">Reference proteome</keyword>
<dbReference type="InterPro" id="IPR055414">
    <property type="entry name" value="LRR_R13L4/SHOC2-like"/>
</dbReference>
<keyword evidence="6 18" id="KW-0812">Transmembrane</keyword>
<protein>
    <recommendedName>
        <fullName evidence="20">Protein kinase domain-containing protein</fullName>
    </recommendedName>
</protein>
<dbReference type="GO" id="GO:0004674">
    <property type="term" value="F:protein serine/threonine kinase activity"/>
    <property type="evidence" value="ECO:0007669"/>
    <property type="project" value="UniProtKB-KW"/>
</dbReference>